<evidence type="ECO:0000256" key="1">
    <source>
        <dbReference type="SAM" id="MobiDB-lite"/>
    </source>
</evidence>
<accession>A0A143QKE5</accession>
<sequence>MSTPNLFDEQVASGRSAPDRVCVTGLLDPRYLLGEWRTTVASEIAPGDLVQASGHAGPWKVLEIRQGLALLEHHDGHRLSVRTTTVEVVRKASPREGSAPLEEAESESPSLFDES</sequence>
<reference evidence="3" key="2">
    <citation type="submission" date="2016-04" db="EMBL/GenBank/DDBJ databases">
        <title>Complete Genome and Plasmid Sequences for Rhodococcus fascians D188 and Draft Sequences for Rhodococcus spp. Isolates PBTS 1 and PBTS 2.</title>
        <authorList>
            <person name="Stamer R."/>
            <person name="Vereecke D."/>
            <person name="Zhang Y."/>
            <person name="Schilkey F."/>
            <person name="Devitt N."/>
            <person name="Randall J."/>
        </authorList>
    </citation>
    <scope>NUCLEOTIDE SEQUENCE [LARGE SCALE GENOMIC DNA]</scope>
    <source>
        <strain evidence="3">PBTS2</strain>
    </source>
</reference>
<feature type="region of interest" description="Disordered" evidence="1">
    <location>
        <begin position="91"/>
        <end position="115"/>
    </location>
</feature>
<dbReference type="AlphaFoldDB" id="A0A143QKE5"/>
<keyword evidence="3" id="KW-1185">Reference proteome</keyword>
<dbReference type="KEGG" id="rhs:A3Q41_02323"/>
<dbReference type="EMBL" id="CP015220">
    <property type="protein sequence ID" value="AMY23625.1"/>
    <property type="molecule type" value="Genomic_DNA"/>
</dbReference>
<name>A0A143QKE5_RHOFA</name>
<gene>
    <name evidence="2" type="ORF">A3Q41_02323</name>
</gene>
<evidence type="ECO:0000313" key="3">
    <source>
        <dbReference type="Proteomes" id="UP000076038"/>
    </source>
</evidence>
<protein>
    <submittedName>
        <fullName evidence="2">Uncharacterized protein</fullName>
    </submittedName>
</protein>
<organism evidence="2 3">
    <name type="scientific">Rhodococcoides fascians</name>
    <name type="common">Rhodococcus fascians</name>
    <dbReference type="NCBI Taxonomy" id="1828"/>
    <lineage>
        <taxon>Bacteria</taxon>
        <taxon>Bacillati</taxon>
        <taxon>Actinomycetota</taxon>
        <taxon>Actinomycetes</taxon>
        <taxon>Mycobacteriales</taxon>
        <taxon>Nocardiaceae</taxon>
        <taxon>Rhodococcoides</taxon>
    </lineage>
</organism>
<proteinExistence type="predicted"/>
<dbReference type="PATRIC" id="fig|1653479.3.peg.2353"/>
<dbReference type="Proteomes" id="UP000076038">
    <property type="component" value="Chromosome"/>
</dbReference>
<reference evidence="2 3" key="1">
    <citation type="journal article" date="2016" name="Genome Announc.">
        <title>Complete Genome and Plasmid Sequences for Rhodococcus fascians D188 and Draft Sequences for Rhodococcus Isolates PBTS 1 and PBTS 2.</title>
        <authorList>
            <person name="Stamler R.A."/>
            <person name="Vereecke D."/>
            <person name="Zhang Y."/>
            <person name="Schilkey F."/>
            <person name="Devitt N."/>
            <person name="Randall J.J."/>
        </authorList>
    </citation>
    <scope>NUCLEOTIDE SEQUENCE [LARGE SCALE GENOMIC DNA]</scope>
    <source>
        <strain evidence="2 3">PBTS2</strain>
    </source>
</reference>
<evidence type="ECO:0000313" key="2">
    <source>
        <dbReference type="EMBL" id="AMY23625.1"/>
    </source>
</evidence>